<gene>
    <name evidence="13" type="ORF">B0J13DRAFT_145472</name>
</gene>
<keyword evidence="5 9" id="KW-0560">Oxidoreductase</keyword>
<evidence type="ECO:0000256" key="7">
    <source>
        <dbReference type="PIRSR" id="PIRSR600269-50"/>
    </source>
</evidence>
<dbReference type="Pfam" id="PF02727">
    <property type="entry name" value="Cu_amine_oxidN2"/>
    <property type="match status" value="1"/>
</dbReference>
<dbReference type="Pfam" id="PF01179">
    <property type="entry name" value="Cu_amine_oxid"/>
    <property type="match status" value="1"/>
</dbReference>
<feature type="domain" description="Copper amine oxidase catalytic" evidence="11">
    <location>
        <begin position="262"/>
        <end position="692"/>
    </location>
</feature>
<feature type="active site" description="Schiff-base intermediate with substrate; via topaquinone" evidence="7">
    <location>
        <position position="419"/>
    </location>
</feature>
<keyword evidence="3 9" id="KW-0479">Metal-binding</keyword>
<dbReference type="SUPFAM" id="SSF54416">
    <property type="entry name" value="Amine oxidase N-terminal region"/>
    <property type="match status" value="2"/>
</dbReference>
<comment type="cofactor">
    <cofactor evidence="1">
        <name>Cu cation</name>
        <dbReference type="ChEBI" id="CHEBI:23378"/>
    </cofactor>
</comment>
<evidence type="ECO:0000256" key="1">
    <source>
        <dbReference type="ARBA" id="ARBA00001935"/>
    </source>
</evidence>
<evidence type="ECO:0000256" key="9">
    <source>
        <dbReference type="RuleBase" id="RU000672"/>
    </source>
</evidence>
<comment type="PTM">
    <text evidence="8 9">Topaquinone (TPQ) is generated by copper-dependent autoxidation of a specific tyrosyl residue.</text>
</comment>
<evidence type="ECO:0000313" key="14">
    <source>
        <dbReference type="Proteomes" id="UP000717696"/>
    </source>
</evidence>
<dbReference type="Gene3D" id="2.70.98.20">
    <property type="entry name" value="Copper amine oxidase, catalytic domain"/>
    <property type="match status" value="1"/>
</dbReference>
<evidence type="ECO:0000259" key="12">
    <source>
        <dbReference type="Pfam" id="PF02727"/>
    </source>
</evidence>
<dbReference type="PANTHER" id="PTHR10638">
    <property type="entry name" value="COPPER AMINE OXIDASE"/>
    <property type="match status" value="1"/>
</dbReference>
<evidence type="ECO:0000256" key="6">
    <source>
        <dbReference type="ARBA" id="ARBA00023008"/>
    </source>
</evidence>
<dbReference type="InterPro" id="IPR000269">
    <property type="entry name" value="Cu_amine_oxidase"/>
</dbReference>
<organism evidence="13 14">
    <name type="scientific">Dactylonectria estremocensis</name>
    <dbReference type="NCBI Taxonomy" id="1079267"/>
    <lineage>
        <taxon>Eukaryota</taxon>
        <taxon>Fungi</taxon>
        <taxon>Dikarya</taxon>
        <taxon>Ascomycota</taxon>
        <taxon>Pezizomycotina</taxon>
        <taxon>Sordariomycetes</taxon>
        <taxon>Hypocreomycetidae</taxon>
        <taxon>Hypocreales</taxon>
        <taxon>Nectriaceae</taxon>
        <taxon>Dactylonectria</taxon>
    </lineage>
</organism>
<accession>A0A9P9DTD6</accession>
<dbReference type="InterPro" id="IPR036460">
    <property type="entry name" value="Cu_amine_oxidase_C_sf"/>
</dbReference>
<dbReference type="Gene3D" id="3.10.450.40">
    <property type="match status" value="2"/>
</dbReference>
<comment type="similarity">
    <text evidence="2 9">Belongs to the copper/topaquinone oxidase family.</text>
</comment>
<sequence length="741" mass="81735">MEASTTAVMPHPLAQLSREEFVKARDIVVRLHGPGTSLFFRSIYLQEPKRADLVPFLELEHGGALSETTKRPPRQALVEYDLITASGNRYTHAVVDVVSGDVVLNRSAQQGLQPYFTVGEMSPLQEICVESDLFKEAMADFVLPEGFEVTIDPWPHGGPDRTSDGDGDMPRYMQGLVFAMDTSKGNPDSNHYAYPIPIIPIIDVTTSQIIRVDRLPRGGAGDDSHGFEQRDTPRELFKDNKAAEYVPELIEGPIRTDLKPIDIVQPEGASFTIQPDGLVEWQKWRFRLGFTPREGAVLNDVCYDNRSILYRLSYSEVTVPYGDPRPPFHRKHAFDFGDGGMGRAANSLELGCDCLGAVHYFDSYLAAADGSPTPAKSVICLHEQDNGILWKHTNFRTGRAVVARSRELVVQFIVTLANYDYVFAYKLDLAGGITVETRATGIVSVVGIEKDKRSANGTVVSPGVLAQNHQHIFAVRIDPAIDSYASRDTQVVVEESLGTNMHPVSNPTGTHFEMKRQTVHKATWIDTKPQTNRALKLEHATKTNAISGRNVGYRLVPPASQMLLAHERSAAFARARFAQHQLWVTGYRDGELWAAGEFTNQSRAEKGGVEDMVKRGDWFTDGGRVRNGSLPGDADGRDAAQQSGIARRSSPVVWAVFGFTHFPRVEDWPVMPVEIQQLQLRPVDFFTANPALDVPLTKNTASVLLSCCGNADTDATPSVQDNPASHWQGSGPSIDTPMEGR</sequence>
<feature type="region of interest" description="Disordered" evidence="10">
    <location>
        <begin position="716"/>
        <end position="741"/>
    </location>
</feature>
<dbReference type="InterPro" id="IPR015798">
    <property type="entry name" value="Cu_amine_oxidase_C"/>
</dbReference>
<dbReference type="InterPro" id="IPR049948">
    <property type="entry name" value="Cu_Am_ox_TPQ-bd"/>
</dbReference>
<keyword evidence="14" id="KW-1185">Reference proteome</keyword>
<feature type="active site" description="Proton acceptor" evidence="7">
    <location>
        <position position="335"/>
    </location>
</feature>
<comment type="cofactor">
    <cofactor evidence="9">
        <name>Cu cation</name>
        <dbReference type="ChEBI" id="CHEBI:23378"/>
    </cofactor>
    <text evidence="9">Contains 1 topaquinone per subunit.</text>
</comment>
<evidence type="ECO:0000256" key="5">
    <source>
        <dbReference type="ARBA" id="ARBA00023002"/>
    </source>
</evidence>
<evidence type="ECO:0000313" key="13">
    <source>
        <dbReference type="EMBL" id="KAH7126270.1"/>
    </source>
</evidence>
<evidence type="ECO:0000256" key="10">
    <source>
        <dbReference type="SAM" id="MobiDB-lite"/>
    </source>
</evidence>
<dbReference type="GO" id="GO:0005507">
    <property type="term" value="F:copper ion binding"/>
    <property type="evidence" value="ECO:0007669"/>
    <property type="project" value="InterPro"/>
</dbReference>
<reference evidence="13" key="1">
    <citation type="journal article" date="2021" name="Nat. Commun.">
        <title>Genetic determinants of endophytism in the Arabidopsis root mycobiome.</title>
        <authorList>
            <person name="Mesny F."/>
            <person name="Miyauchi S."/>
            <person name="Thiergart T."/>
            <person name="Pickel B."/>
            <person name="Atanasova L."/>
            <person name="Karlsson M."/>
            <person name="Huettel B."/>
            <person name="Barry K.W."/>
            <person name="Haridas S."/>
            <person name="Chen C."/>
            <person name="Bauer D."/>
            <person name="Andreopoulos W."/>
            <person name="Pangilinan J."/>
            <person name="LaButti K."/>
            <person name="Riley R."/>
            <person name="Lipzen A."/>
            <person name="Clum A."/>
            <person name="Drula E."/>
            <person name="Henrissat B."/>
            <person name="Kohler A."/>
            <person name="Grigoriev I.V."/>
            <person name="Martin F.M."/>
            <person name="Hacquard S."/>
        </authorList>
    </citation>
    <scope>NUCLEOTIDE SEQUENCE</scope>
    <source>
        <strain evidence="13">MPI-CAGE-AT-0021</strain>
    </source>
</reference>
<dbReference type="EC" id="1.4.3.-" evidence="9"/>
<dbReference type="Proteomes" id="UP000717696">
    <property type="component" value="Unassembled WGS sequence"/>
</dbReference>
<evidence type="ECO:0000256" key="4">
    <source>
        <dbReference type="ARBA" id="ARBA00022772"/>
    </source>
</evidence>
<name>A0A9P9DTD6_9HYPO</name>
<feature type="region of interest" description="Disordered" evidence="10">
    <location>
        <begin position="624"/>
        <end position="644"/>
    </location>
</feature>
<keyword evidence="4 7" id="KW-0801">TPQ</keyword>
<evidence type="ECO:0000256" key="3">
    <source>
        <dbReference type="ARBA" id="ARBA00022723"/>
    </source>
</evidence>
<feature type="compositionally biased region" description="Polar residues" evidence="10">
    <location>
        <begin position="716"/>
        <end position="733"/>
    </location>
</feature>
<feature type="domain" description="Copper amine oxidase N2-terminal" evidence="12">
    <location>
        <begin position="11"/>
        <end position="103"/>
    </location>
</feature>
<dbReference type="PROSITE" id="PS01164">
    <property type="entry name" value="COPPER_AMINE_OXID_1"/>
    <property type="match status" value="1"/>
</dbReference>
<protein>
    <recommendedName>
        <fullName evidence="9">Amine oxidase</fullName>
        <ecNumber evidence="9">1.4.3.-</ecNumber>
    </recommendedName>
</protein>
<evidence type="ECO:0000256" key="2">
    <source>
        <dbReference type="ARBA" id="ARBA00007983"/>
    </source>
</evidence>
<dbReference type="OrthoDB" id="5379943at2759"/>
<dbReference type="GO" id="GO:0008131">
    <property type="term" value="F:primary methylamine oxidase activity"/>
    <property type="evidence" value="ECO:0007669"/>
    <property type="project" value="InterPro"/>
</dbReference>
<comment type="caution">
    <text evidence="13">The sequence shown here is derived from an EMBL/GenBank/DDBJ whole genome shotgun (WGS) entry which is preliminary data.</text>
</comment>
<dbReference type="InterPro" id="IPR016182">
    <property type="entry name" value="Cu_amine_oxidase_N-reg"/>
</dbReference>
<dbReference type="PANTHER" id="PTHR10638:SF91">
    <property type="entry name" value="AMINE OXIDASE"/>
    <property type="match status" value="1"/>
</dbReference>
<dbReference type="EMBL" id="JAGMUU010000023">
    <property type="protein sequence ID" value="KAH7126270.1"/>
    <property type="molecule type" value="Genomic_DNA"/>
</dbReference>
<evidence type="ECO:0000256" key="8">
    <source>
        <dbReference type="PIRSR" id="PIRSR600269-51"/>
    </source>
</evidence>
<evidence type="ECO:0000259" key="11">
    <source>
        <dbReference type="Pfam" id="PF01179"/>
    </source>
</evidence>
<dbReference type="InterPro" id="IPR015800">
    <property type="entry name" value="Cu_amine_oxidase_N2"/>
</dbReference>
<dbReference type="SUPFAM" id="SSF49998">
    <property type="entry name" value="Amine oxidase catalytic domain"/>
    <property type="match status" value="1"/>
</dbReference>
<dbReference type="GO" id="GO:0048038">
    <property type="term" value="F:quinone binding"/>
    <property type="evidence" value="ECO:0007669"/>
    <property type="project" value="InterPro"/>
</dbReference>
<proteinExistence type="inferred from homology"/>
<keyword evidence="6 9" id="KW-0186">Copper</keyword>
<dbReference type="GO" id="GO:0009308">
    <property type="term" value="P:amine metabolic process"/>
    <property type="evidence" value="ECO:0007669"/>
    <property type="project" value="UniProtKB-UniRule"/>
</dbReference>
<dbReference type="AlphaFoldDB" id="A0A9P9DTD6"/>
<feature type="modified residue" description="2',4',5'-topaquinone" evidence="8">
    <location>
        <position position="419"/>
    </location>
</feature>